<gene>
    <name evidence="2" type="ORF">CH63R_07824</name>
</gene>
<comment type="caution">
    <text evidence="2">The sequence shown here is derived from an EMBL/GenBank/DDBJ whole genome shotgun (WGS) entry which is preliminary data.</text>
</comment>
<proteinExistence type="predicted"/>
<reference evidence="3" key="1">
    <citation type="journal article" date="2017" name="BMC Genomics">
        <title>Gapless genome assembly of Colletotrichum higginsianum reveals chromosome structure and association of transposable elements with secondary metabolite gene clusters.</title>
        <authorList>
            <person name="Dallery J.-F."/>
            <person name="Lapalu N."/>
            <person name="Zampounis A."/>
            <person name="Pigne S."/>
            <person name="Luyten I."/>
            <person name="Amselem J."/>
            <person name="Wittenberg A.H.J."/>
            <person name="Zhou S."/>
            <person name="de Queiroz M.V."/>
            <person name="Robin G.P."/>
            <person name="Auger A."/>
            <person name="Hainaut M."/>
            <person name="Henrissat B."/>
            <person name="Kim K.-T."/>
            <person name="Lee Y.-H."/>
            <person name="Lespinet O."/>
            <person name="Schwartz D.C."/>
            <person name="Thon M.R."/>
            <person name="O'Connell R.J."/>
        </authorList>
    </citation>
    <scope>NUCLEOTIDE SEQUENCE [LARGE SCALE GENOMIC DNA]</scope>
    <source>
        <strain evidence="3">IMI 349063</strain>
    </source>
</reference>
<protein>
    <submittedName>
        <fullName evidence="2">Uncharacterized protein</fullName>
    </submittedName>
</protein>
<evidence type="ECO:0000313" key="2">
    <source>
        <dbReference type="EMBL" id="OBR09059.1"/>
    </source>
</evidence>
<accession>A0A1B7YAL1</accession>
<dbReference type="Proteomes" id="UP000092177">
    <property type="component" value="Chromosome 5"/>
</dbReference>
<dbReference type="EMBL" id="LTAN01000005">
    <property type="protein sequence ID" value="OBR09059.1"/>
    <property type="molecule type" value="Genomic_DNA"/>
</dbReference>
<feature type="compositionally biased region" description="Basic and acidic residues" evidence="1">
    <location>
        <begin position="119"/>
        <end position="128"/>
    </location>
</feature>
<name>A0A1B7YAL1_COLHI</name>
<dbReference type="RefSeq" id="XP_018157576.1">
    <property type="nucleotide sequence ID" value="XM_018302798.1"/>
</dbReference>
<keyword evidence="3" id="KW-1185">Reference proteome</keyword>
<sequence length="220" mass="24453">MLSRASRNPDGLVNHIATEDSRTQQYQYPQHPSLPLSLFMNTTFGQHTKVGLQQIHKRVYKSIAFFLLRRIEEFGCQDRCSSASTGTASTNASISTRSPPLYYGAAPLAVGDDRLANHNRDAVPHQKDDDDNNNNNKLRPLLSLKLESELQHDVNNGPAYHSIRLTPLIETPPSSVGYLSLEPIQFIAIITFTTPGDGTIQHKTAITRKRHRAPSLESVA</sequence>
<dbReference type="VEuPathDB" id="FungiDB:CH63R_07824"/>
<dbReference type="AlphaFoldDB" id="A0A1B7YAL1"/>
<feature type="region of interest" description="Disordered" evidence="1">
    <location>
        <begin position="119"/>
        <end position="138"/>
    </location>
</feature>
<evidence type="ECO:0000256" key="1">
    <source>
        <dbReference type="SAM" id="MobiDB-lite"/>
    </source>
</evidence>
<evidence type="ECO:0000313" key="3">
    <source>
        <dbReference type="Proteomes" id="UP000092177"/>
    </source>
</evidence>
<dbReference type="KEGG" id="chig:CH63R_07824"/>
<organism evidence="2 3">
    <name type="scientific">Colletotrichum higginsianum (strain IMI 349063)</name>
    <name type="common">Crucifer anthracnose fungus</name>
    <dbReference type="NCBI Taxonomy" id="759273"/>
    <lineage>
        <taxon>Eukaryota</taxon>
        <taxon>Fungi</taxon>
        <taxon>Dikarya</taxon>
        <taxon>Ascomycota</taxon>
        <taxon>Pezizomycotina</taxon>
        <taxon>Sordariomycetes</taxon>
        <taxon>Hypocreomycetidae</taxon>
        <taxon>Glomerellales</taxon>
        <taxon>Glomerellaceae</taxon>
        <taxon>Colletotrichum</taxon>
        <taxon>Colletotrichum destructivum species complex</taxon>
    </lineage>
</organism>
<dbReference type="GeneID" id="28866905"/>